<name>A0A1Y2MD89_EPING</name>
<dbReference type="InParanoid" id="A0A1Y2MD89"/>
<organism evidence="1 2">
    <name type="scientific">Epicoccum nigrum</name>
    <name type="common">Soil fungus</name>
    <name type="synonym">Epicoccum purpurascens</name>
    <dbReference type="NCBI Taxonomy" id="105696"/>
    <lineage>
        <taxon>Eukaryota</taxon>
        <taxon>Fungi</taxon>
        <taxon>Dikarya</taxon>
        <taxon>Ascomycota</taxon>
        <taxon>Pezizomycotina</taxon>
        <taxon>Dothideomycetes</taxon>
        <taxon>Pleosporomycetidae</taxon>
        <taxon>Pleosporales</taxon>
        <taxon>Pleosporineae</taxon>
        <taxon>Didymellaceae</taxon>
        <taxon>Epicoccum</taxon>
    </lineage>
</organism>
<evidence type="ECO:0000313" key="1">
    <source>
        <dbReference type="EMBL" id="OSS54086.1"/>
    </source>
</evidence>
<dbReference type="EMBL" id="KZ107838">
    <property type="protein sequence ID" value="OSS54086.1"/>
    <property type="molecule type" value="Genomic_DNA"/>
</dbReference>
<sequence>MSSSTEFHEDPIIVDLYRPVLCPNPAVRIHVLLRRACEHQQAIESKIFGLTPSDNRADAVQWLSENEQFIQDEKLRMKVCLDQLEDHLRHHPETPIKGEFEILQMHYRGFCIFLSDRTTESKSLVQGT</sequence>
<gene>
    <name evidence="1" type="ORF">B5807_01688</name>
</gene>
<dbReference type="Proteomes" id="UP000193240">
    <property type="component" value="Unassembled WGS sequence"/>
</dbReference>
<dbReference type="AlphaFoldDB" id="A0A1Y2MD89"/>
<proteinExistence type="predicted"/>
<keyword evidence="2" id="KW-1185">Reference proteome</keyword>
<reference evidence="1 2" key="1">
    <citation type="journal article" date="2017" name="Genome Announc.">
        <title>Genome sequence of the saprophytic ascomycete Epicoccum nigrum ICMP 19927 strain isolated from New Zealand.</title>
        <authorList>
            <person name="Fokin M."/>
            <person name="Fleetwood D."/>
            <person name="Weir B.S."/>
            <person name="Villas-Boas S.G."/>
        </authorList>
    </citation>
    <scope>NUCLEOTIDE SEQUENCE [LARGE SCALE GENOMIC DNA]</scope>
    <source>
        <strain evidence="1 2">ICMP 19927</strain>
    </source>
</reference>
<protein>
    <submittedName>
        <fullName evidence="1">Uncharacterized protein</fullName>
    </submittedName>
</protein>
<evidence type="ECO:0000313" key="2">
    <source>
        <dbReference type="Proteomes" id="UP000193240"/>
    </source>
</evidence>
<accession>A0A1Y2MD89</accession>